<feature type="compositionally biased region" description="Basic and acidic residues" evidence="1">
    <location>
        <begin position="41"/>
        <end position="51"/>
    </location>
</feature>
<dbReference type="AlphaFoldDB" id="A0A2X0MD77"/>
<keyword evidence="3" id="KW-1185">Reference proteome</keyword>
<evidence type="ECO:0000313" key="2">
    <source>
        <dbReference type="EMBL" id="SGY68428.1"/>
    </source>
</evidence>
<protein>
    <submittedName>
        <fullName evidence="2">BQ5605_C004g02887 protein</fullName>
    </submittedName>
</protein>
<name>A0A2X0MD77_9BASI</name>
<dbReference type="Proteomes" id="UP000249464">
    <property type="component" value="Unassembled WGS sequence"/>
</dbReference>
<organism evidence="2 3">
    <name type="scientific">Microbotryum silenes-dioicae</name>
    <dbReference type="NCBI Taxonomy" id="796604"/>
    <lineage>
        <taxon>Eukaryota</taxon>
        <taxon>Fungi</taxon>
        <taxon>Dikarya</taxon>
        <taxon>Basidiomycota</taxon>
        <taxon>Pucciniomycotina</taxon>
        <taxon>Microbotryomycetes</taxon>
        <taxon>Microbotryales</taxon>
        <taxon>Microbotryaceae</taxon>
        <taxon>Microbotryum</taxon>
    </lineage>
</organism>
<proteinExistence type="predicted"/>
<gene>
    <name evidence="2" type="primary">BQ5605_C004g02887</name>
    <name evidence="2" type="ORF">BQ5605_C004G02887</name>
</gene>
<reference evidence="2 3" key="1">
    <citation type="submission" date="2016-11" db="EMBL/GenBank/DDBJ databases">
        <authorList>
            <person name="Jaros S."/>
            <person name="Januszkiewicz K."/>
            <person name="Wedrychowicz H."/>
        </authorList>
    </citation>
    <scope>NUCLEOTIDE SEQUENCE [LARGE SCALE GENOMIC DNA]</scope>
</reference>
<evidence type="ECO:0000256" key="1">
    <source>
        <dbReference type="SAM" id="MobiDB-lite"/>
    </source>
</evidence>
<evidence type="ECO:0000313" key="3">
    <source>
        <dbReference type="Proteomes" id="UP000249464"/>
    </source>
</evidence>
<dbReference type="EMBL" id="FQNC01000046">
    <property type="protein sequence ID" value="SGY68428.1"/>
    <property type="molecule type" value="Genomic_DNA"/>
</dbReference>
<accession>A0A2X0MD77</accession>
<sequence>MHGMTCVQRAEQFLYMDRDSDANKLEKHAKANENETGSFEKGPKGVELKRM</sequence>
<feature type="region of interest" description="Disordered" evidence="1">
    <location>
        <begin position="28"/>
        <end position="51"/>
    </location>
</feature>